<protein>
    <submittedName>
        <fullName evidence="2">XRE family transcriptional regulator</fullName>
    </submittedName>
</protein>
<name>A0A3S9PHT2_STRLT</name>
<dbReference type="OrthoDB" id="4966777at2"/>
<dbReference type="SUPFAM" id="SSF47413">
    <property type="entry name" value="lambda repressor-like DNA-binding domains"/>
    <property type="match status" value="1"/>
</dbReference>
<evidence type="ECO:0000259" key="1">
    <source>
        <dbReference type="PROSITE" id="PS50943"/>
    </source>
</evidence>
<evidence type="ECO:0000313" key="2">
    <source>
        <dbReference type="EMBL" id="AZQ71892.1"/>
    </source>
</evidence>
<sequence length="282" mass="31328">MPTSPSSSVQKAREAIANRLREMRLDAGLTVESLAERCGWNKSKSSRIENAKTLPSDADIRAWCAACESEDQTADLIAASRSADSMYVEWRRLHRTGLRRGQEGRVPLYERTRLFRIYCANIIPGLLQTESYATALLSAITEFRGTPNDVIDAVAARLARSRVIHQGNHRFGLLVEEEALRHRLGNAATMRGQLEYLLTVMSLPRVSLGVIPFTADRHMWPVETFSIFDEDQVSVELVSAAITVTAPSEIALYAKAYAELQKLAVYGPQARALIREAVRALG</sequence>
<keyword evidence="3" id="KW-1185">Reference proteome</keyword>
<dbReference type="SMART" id="SM00530">
    <property type="entry name" value="HTH_XRE"/>
    <property type="match status" value="1"/>
</dbReference>
<accession>A0A3S9PHT2</accession>
<dbReference type="PROSITE" id="PS50943">
    <property type="entry name" value="HTH_CROC1"/>
    <property type="match status" value="1"/>
</dbReference>
<gene>
    <name evidence="2" type="ORF">EKH77_12340</name>
</gene>
<dbReference type="Pfam" id="PF13560">
    <property type="entry name" value="HTH_31"/>
    <property type="match status" value="1"/>
</dbReference>
<organism evidence="2 3">
    <name type="scientific">Streptomyces luteoverticillatus</name>
    <name type="common">Streptoverticillium luteoverticillatus</name>
    <dbReference type="NCBI Taxonomy" id="66425"/>
    <lineage>
        <taxon>Bacteria</taxon>
        <taxon>Bacillati</taxon>
        <taxon>Actinomycetota</taxon>
        <taxon>Actinomycetes</taxon>
        <taxon>Kitasatosporales</taxon>
        <taxon>Streptomycetaceae</taxon>
        <taxon>Streptomyces</taxon>
    </lineage>
</organism>
<dbReference type="AlphaFoldDB" id="A0A3S9PHT2"/>
<dbReference type="InterPro" id="IPR010982">
    <property type="entry name" value="Lambda_DNA-bd_dom_sf"/>
</dbReference>
<dbReference type="Proteomes" id="UP000267900">
    <property type="component" value="Chromosome"/>
</dbReference>
<dbReference type="GO" id="GO:0003677">
    <property type="term" value="F:DNA binding"/>
    <property type="evidence" value="ECO:0007669"/>
    <property type="project" value="InterPro"/>
</dbReference>
<dbReference type="Pfam" id="PF19054">
    <property type="entry name" value="DUF5753"/>
    <property type="match status" value="1"/>
</dbReference>
<dbReference type="EMBL" id="CP034587">
    <property type="protein sequence ID" value="AZQ71892.1"/>
    <property type="molecule type" value="Genomic_DNA"/>
</dbReference>
<dbReference type="RefSeq" id="WP_126914442.1">
    <property type="nucleotide sequence ID" value="NZ_CP034587.1"/>
</dbReference>
<evidence type="ECO:0000313" key="3">
    <source>
        <dbReference type="Proteomes" id="UP000267900"/>
    </source>
</evidence>
<proteinExistence type="predicted"/>
<feature type="domain" description="HTH cro/C1-type" evidence="1">
    <location>
        <begin position="20"/>
        <end position="76"/>
    </location>
</feature>
<dbReference type="InterPro" id="IPR001387">
    <property type="entry name" value="Cro/C1-type_HTH"/>
</dbReference>
<dbReference type="Gene3D" id="1.10.260.40">
    <property type="entry name" value="lambda repressor-like DNA-binding domains"/>
    <property type="match status" value="1"/>
</dbReference>
<reference evidence="2 3" key="1">
    <citation type="submission" date="2018-12" db="EMBL/GenBank/DDBJ databases">
        <title>The whole draft genome of Streptomyce luteoverticillatus CGMCC 15060.</title>
        <authorList>
            <person name="Feng Z."/>
            <person name="Chen G."/>
            <person name="Zhang J."/>
            <person name="Zhu H."/>
            <person name="Yu X."/>
            <person name="Zhang W."/>
            <person name="Zhang X."/>
        </authorList>
    </citation>
    <scope>NUCLEOTIDE SEQUENCE [LARGE SCALE GENOMIC DNA]</scope>
    <source>
        <strain evidence="2 3">CGMCC 15060</strain>
    </source>
</reference>
<dbReference type="CDD" id="cd00093">
    <property type="entry name" value="HTH_XRE"/>
    <property type="match status" value="1"/>
</dbReference>
<dbReference type="InterPro" id="IPR043917">
    <property type="entry name" value="DUF5753"/>
</dbReference>